<evidence type="ECO:0000256" key="3">
    <source>
        <dbReference type="ARBA" id="ARBA00022691"/>
    </source>
</evidence>
<comment type="caution">
    <text evidence="5">The sequence shown here is derived from an EMBL/GenBank/DDBJ whole genome shotgun (WGS) entry which is preliminary data.</text>
</comment>
<dbReference type="EMBL" id="AGNL01041546">
    <property type="protein sequence ID" value="EJK51493.1"/>
    <property type="molecule type" value="Genomic_DNA"/>
</dbReference>
<keyword evidence="2" id="KW-0808">Transferase</keyword>
<dbReference type="eggNOG" id="KOG3178">
    <property type="taxonomic scope" value="Eukaryota"/>
</dbReference>
<dbReference type="AlphaFoldDB" id="K0RCP5"/>
<organism evidence="5 6">
    <name type="scientific">Thalassiosira oceanica</name>
    <name type="common">Marine diatom</name>
    <dbReference type="NCBI Taxonomy" id="159749"/>
    <lineage>
        <taxon>Eukaryota</taxon>
        <taxon>Sar</taxon>
        <taxon>Stramenopiles</taxon>
        <taxon>Ochrophyta</taxon>
        <taxon>Bacillariophyta</taxon>
        <taxon>Coscinodiscophyceae</taxon>
        <taxon>Thalassiosirophycidae</taxon>
        <taxon>Thalassiosirales</taxon>
        <taxon>Thalassiosiraceae</taxon>
        <taxon>Thalassiosira</taxon>
    </lineage>
</organism>
<protein>
    <recommendedName>
        <fullName evidence="4">O-methyltransferase C-terminal domain-containing protein</fullName>
    </recommendedName>
</protein>
<dbReference type="PROSITE" id="PS51683">
    <property type="entry name" value="SAM_OMT_II"/>
    <property type="match status" value="1"/>
</dbReference>
<sequence>MKLLECARPQEKKDIMSEHLEQNDDEVANNARHFMNHMNSQSYCCAESLPDALGLRDLSEPKTLLDVGGGSAIYTIEAVKSNPNLSGVVFELENIKPLTEEFVEEAGLSDRISVCPGDFFTEDFPKKMNYVLLSNILHDWPDETNLELIEKSYNCLEPGGQVIISELLLDDDVKNSTSASTSMNIIMLPYTKGRQYRPKELKLRLERLGFVNTRHIKLVDDYSLVVATKPQ</sequence>
<dbReference type="InterPro" id="IPR001077">
    <property type="entry name" value="COMT_C"/>
</dbReference>
<evidence type="ECO:0000313" key="5">
    <source>
        <dbReference type="EMBL" id="EJK51493.1"/>
    </source>
</evidence>
<accession>K0RCP5</accession>
<reference evidence="5 6" key="1">
    <citation type="journal article" date="2012" name="Genome Biol.">
        <title>Genome and low-iron response of an oceanic diatom adapted to chronic iron limitation.</title>
        <authorList>
            <person name="Lommer M."/>
            <person name="Specht M."/>
            <person name="Roy A.S."/>
            <person name="Kraemer L."/>
            <person name="Andreson R."/>
            <person name="Gutowska M.A."/>
            <person name="Wolf J."/>
            <person name="Bergner S.V."/>
            <person name="Schilhabel M.B."/>
            <person name="Klostermeier U.C."/>
            <person name="Beiko R.G."/>
            <person name="Rosenstiel P."/>
            <person name="Hippler M."/>
            <person name="Laroche J."/>
        </authorList>
    </citation>
    <scope>NUCLEOTIDE SEQUENCE [LARGE SCALE GENOMIC DNA]</scope>
    <source>
        <strain evidence="5 6">CCMP1005</strain>
    </source>
</reference>
<evidence type="ECO:0000256" key="1">
    <source>
        <dbReference type="ARBA" id="ARBA00022603"/>
    </source>
</evidence>
<gene>
    <name evidence="5" type="ORF">THAOC_29336</name>
</gene>
<dbReference type="GO" id="GO:0032259">
    <property type="term" value="P:methylation"/>
    <property type="evidence" value="ECO:0007669"/>
    <property type="project" value="UniProtKB-KW"/>
</dbReference>
<dbReference type="PANTHER" id="PTHR11746">
    <property type="entry name" value="O-METHYLTRANSFERASE"/>
    <property type="match status" value="1"/>
</dbReference>
<dbReference type="InterPro" id="IPR016461">
    <property type="entry name" value="COMT-like"/>
</dbReference>
<dbReference type="InterPro" id="IPR029063">
    <property type="entry name" value="SAM-dependent_MTases_sf"/>
</dbReference>
<feature type="domain" description="O-methyltransferase C-terminal" evidence="4">
    <location>
        <begin position="29"/>
        <end position="210"/>
    </location>
</feature>
<dbReference type="Pfam" id="PF00891">
    <property type="entry name" value="Methyltransf_2"/>
    <property type="match status" value="1"/>
</dbReference>
<keyword evidence="1" id="KW-0489">Methyltransferase</keyword>
<dbReference type="Gene3D" id="3.40.50.150">
    <property type="entry name" value="Vaccinia Virus protein VP39"/>
    <property type="match status" value="1"/>
</dbReference>
<evidence type="ECO:0000256" key="2">
    <source>
        <dbReference type="ARBA" id="ARBA00022679"/>
    </source>
</evidence>
<keyword evidence="6" id="KW-1185">Reference proteome</keyword>
<keyword evidence="3" id="KW-0949">S-adenosyl-L-methionine</keyword>
<evidence type="ECO:0000313" key="6">
    <source>
        <dbReference type="Proteomes" id="UP000266841"/>
    </source>
</evidence>
<name>K0RCP5_THAOC</name>
<dbReference type="OrthoDB" id="76844at2759"/>
<dbReference type="CDD" id="cd02440">
    <property type="entry name" value="AdoMet_MTases"/>
    <property type="match status" value="1"/>
</dbReference>
<dbReference type="GO" id="GO:0008171">
    <property type="term" value="F:O-methyltransferase activity"/>
    <property type="evidence" value="ECO:0007669"/>
    <property type="project" value="InterPro"/>
</dbReference>
<dbReference type="SUPFAM" id="SSF53335">
    <property type="entry name" value="S-adenosyl-L-methionine-dependent methyltransferases"/>
    <property type="match status" value="1"/>
</dbReference>
<proteinExistence type="predicted"/>
<dbReference type="Proteomes" id="UP000266841">
    <property type="component" value="Unassembled WGS sequence"/>
</dbReference>
<evidence type="ECO:0000259" key="4">
    <source>
        <dbReference type="Pfam" id="PF00891"/>
    </source>
</evidence>